<evidence type="ECO:0000313" key="4">
    <source>
        <dbReference type="Proteomes" id="UP001146793"/>
    </source>
</evidence>
<dbReference type="EMBL" id="JANTQA010000026">
    <property type="protein sequence ID" value="KAJ3442823.1"/>
    <property type="molecule type" value="Genomic_DNA"/>
</dbReference>
<evidence type="ECO:0000256" key="2">
    <source>
        <dbReference type="SAM" id="MobiDB-lite"/>
    </source>
</evidence>
<evidence type="ECO:0000313" key="3">
    <source>
        <dbReference type="EMBL" id="KAJ3442823.1"/>
    </source>
</evidence>
<dbReference type="Gene3D" id="3.30.300.20">
    <property type="match status" value="1"/>
</dbReference>
<protein>
    <submittedName>
        <fullName evidence="3">Hydroperoxide reductase</fullName>
    </submittedName>
</protein>
<name>A0AAV7ZLC7_9EUKA</name>
<dbReference type="AlphaFoldDB" id="A0AAV7ZLC7"/>
<organism evidence="3 4">
    <name type="scientific">Anaeramoeba flamelloides</name>
    <dbReference type="NCBI Taxonomy" id="1746091"/>
    <lineage>
        <taxon>Eukaryota</taxon>
        <taxon>Metamonada</taxon>
        <taxon>Anaeramoebidae</taxon>
        <taxon>Anaeramoeba</taxon>
    </lineage>
</organism>
<proteinExistence type="predicted"/>
<sequence>MKSSKSLDTKINSPLTTSSDSSNTVKIRLNQSDDQTIERLEEEIFFANSNFFPSLKKLYETSQSVIDEAKDERNTISTALKSLLDSMCLQAEKCLNLNRIKNEKQRKDFHKLIKLYKKKESKVKEQLNRRLSALEEVKQTKDNLLLTNLQYKKKISVLQDSLSQQKIQSGLTLLQVQKESLEIKKKHNWINHCNMRQLNMTLKNSTPTKPLNFLLQNEENFEWNFNKKIPFIYNFEKDYLKKHTIKSGFSLDYGVPNINDILVPLINIKIYVQSSEHKIEIQKCFEKVKSQCSIIDYLTSSSKFELDYDLETTTENTTRKENGKGILNGLKIKKVKKLSKKYQKKKTEYIVPFTVQGFWNLKNNSAQGLFKGYLSCEKKGEVIYGIDWPIEIGGTNTIPDWHKVMAASISSMSLSTFVLYSTLNNIKLDSLGITYQGKWDRRKLYNLESTKDTKTINDNNIKIKYHIVTNELDDTIKKLFDSVKESNVGYNLSKNNTQIAMNLHINDDIPQRVLLKSKKLSLLEQK</sequence>
<keyword evidence="1" id="KW-0175">Coiled coil</keyword>
<dbReference type="InterPro" id="IPR015946">
    <property type="entry name" value="KH_dom-like_a/b"/>
</dbReference>
<evidence type="ECO:0000256" key="1">
    <source>
        <dbReference type="SAM" id="Coils"/>
    </source>
</evidence>
<feature type="coiled-coil region" evidence="1">
    <location>
        <begin position="117"/>
        <end position="154"/>
    </location>
</feature>
<dbReference type="SUPFAM" id="SSF82784">
    <property type="entry name" value="OsmC-like"/>
    <property type="match status" value="1"/>
</dbReference>
<dbReference type="Proteomes" id="UP001146793">
    <property type="component" value="Unassembled WGS sequence"/>
</dbReference>
<reference evidence="3" key="1">
    <citation type="submission" date="2022-08" db="EMBL/GenBank/DDBJ databases">
        <title>Novel sulphate-reducing endosymbionts in the free-living metamonad Anaeramoeba.</title>
        <authorList>
            <person name="Jerlstrom-Hultqvist J."/>
            <person name="Cepicka I."/>
            <person name="Gallot-Lavallee L."/>
            <person name="Salas-Leiva D."/>
            <person name="Curtis B.A."/>
            <person name="Zahonova K."/>
            <person name="Pipaliya S."/>
            <person name="Dacks J."/>
            <person name="Roger A.J."/>
        </authorList>
    </citation>
    <scope>NUCLEOTIDE SEQUENCE</scope>
    <source>
        <strain evidence="3">Busselton2</strain>
    </source>
</reference>
<feature type="compositionally biased region" description="Polar residues" evidence="2">
    <location>
        <begin position="9"/>
        <end position="24"/>
    </location>
</feature>
<accession>A0AAV7ZLC7</accession>
<gene>
    <name evidence="3" type="ORF">M0812_12574</name>
</gene>
<feature type="region of interest" description="Disordered" evidence="2">
    <location>
        <begin position="1"/>
        <end position="24"/>
    </location>
</feature>
<comment type="caution">
    <text evidence="3">The sequence shown here is derived from an EMBL/GenBank/DDBJ whole genome shotgun (WGS) entry which is preliminary data.</text>
</comment>
<dbReference type="InterPro" id="IPR036102">
    <property type="entry name" value="OsmC/Ohrsf"/>
</dbReference>